<proteinExistence type="inferred from homology"/>
<keyword evidence="4 5" id="KW-0349">Heme</keyword>
<dbReference type="GO" id="GO:0005737">
    <property type="term" value="C:cytoplasm"/>
    <property type="evidence" value="ECO:0007669"/>
    <property type="project" value="TreeGrafter"/>
</dbReference>
<evidence type="ECO:0000256" key="1">
    <source>
        <dbReference type="ARBA" id="ARBA00007119"/>
    </source>
</evidence>
<protein>
    <recommendedName>
        <fullName evidence="5">Indoleamine 2,3-dioxygenase</fullName>
        <ecNumber evidence="5">1.13.11.52</ecNumber>
    </recommendedName>
</protein>
<evidence type="ECO:0000256" key="5">
    <source>
        <dbReference type="RuleBase" id="RU369119"/>
    </source>
</evidence>
<dbReference type="Gene3D" id="1.20.58.480">
    <property type="match status" value="1"/>
</dbReference>
<dbReference type="EMBL" id="LT598489">
    <property type="protein sequence ID" value="SCW00122.1"/>
    <property type="molecule type" value="Genomic_DNA"/>
</dbReference>
<feature type="binding site" description="proximal binding residue" evidence="4">
    <location>
        <position position="365"/>
    </location>
    <ligand>
        <name>heme b</name>
        <dbReference type="ChEBI" id="CHEBI:60344"/>
    </ligand>
    <ligandPart>
        <name>Fe</name>
        <dbReference type="ChEBI" id="CHEBI:18248"/>
    </ligandPart>
</feature>
<evidence type="ECO:0000313" key="8">
    <source>
        <dbReference type="Proteomes" id="UP000190831"/>
    </source>
</evidence>
<dbReference type="GO" id="GO:0033754">
    <property type="term" value="F:indoleamine 2,3-dioxygenase activity"/>
    <property type="evidence" value="ECO:0007669"/>
    <property type="project" value="UniProtKB-EC"/>
</dbReference>
<evidence type="ECO:0000256" key="4">
    <source>
        <dbReference type="PIRSR" id="PIRSR600898-1"/>
    </source>
</evidence>
<comment type="catalytic activity">
    <reaction evidence="5">
        <text>L-tryptophan + O2 = N-formyl-L-kynurenine</text>
        <dbReference type="Rhea" id="RHEA:24536"/>
        <dbReference type="ChEBI" id="CHEBI:15379"/>
        <dbReference type="ChEBI" id="CHEBI:57912"/>
        <dbReference type="ChEBI" id="CHEBI:58629"/>
    </reaction>
</comment>
<accession>A0A1G4M8U1</accession>
<dbReference type="Pfam" id="PF01231">
    <property type="entry name" value="IDO"/>
    <property type="match status" value="1"/>
</dbReference>
<dbReference type="SUPFAM" id="SSF140959">
    <property type="entry name" value="Indolic compounds 2,3-dioxygenase-like"/>
    <property type="match status" value="1"/>
</dbReference>
<name>A0A1G4M8U1_LACFM</name>
<keyword evidence="8" id="KW-1185">Reference proteome</keyword>
<dbReference type="GO" id="GO:0046872">
    <property type="term" value="F:metal ion binding"/>
    <property type="evidence" value="ECO:0007669"/>
    <property type="project" value="UniProtKB-UniRule"/>
</dbReference>
<keyword evidence="5" id="KW-0223">Dioxygenase</keyword>
<comment type="function">
    <text evidence="5">Produces N-formyl-kynurenine through the oxidation of tryptophan.</text>
</comment>
<dbReference type="PROSITE" id="PS00876">
    <property type="entry name" value="IDO_1"/>
    <property type="match status" value="1"/>
</dbReference>
<dbReference type="PANTHER" id="PTHR28657">
    <property type="entry name" value="INDOLEAMINE 2,3-DIOXYGENASE"/>
    <property type="match status" value="1"/>
</dbReference>
<feature type="region of interest" description="Disordered" evidence="6">
    <location>
        <begin position="450"/>
        <end position="494"/>
    </location>
</feature>
<keyword evidence="3 4" id="KW-0408">Iron</keyword>
<evidence type="ECO:0000256" key="6">
    <source>
        <dbReference type="SAM" id="MobiDB-lite"/>
    </source>
</evidence>
<keyword evidence="5" id="KW-0560">Oxidoreductase</keyword>
<evidence type="ECO:0000256" key="3">
    <source>
        <dbReference type="ARBA" id="ARBA00023004"/>
    </source>
</evidence>
<dbReference type="Proteomes" id="UP000190831">
    <property type="component" value="Chromosome B"/>
</dbReference>
<dbReference type="AlphaFoldDB" id="A0A1G4M8U1"/>
<dbReference type="InterPro" id="IPR000898">
    <property type="entry name" value="Indolamine_dOase"/>
</dbReference>
<comment type="similarity">
    <text evidence="1 5">Belongs to the indoleamine 2,3-dioxygenase family.</text>
</comment>
<dbReference type="GO" id="GO:0034354">
    <property type="term" value="P:'de novo' NAD+ biosynthetic process from L-tryptophan"/>
    <property type="evidence" value="ECO:0007669"/>
    <property type="project" value="TreeGrafter"/>
</dbReference>
<reference evidence="8" key="1">
    <citation type="submission" date="2016-03" db="EMBL/GenBank/DDBJ databases">
        <authorList>
            <person name="Devillers H."/>
        </authorList>
    </citation>
    <scope>NUCLEOTIDE SEQUENCE [LARGE SCALE GENOMIC DNA]</scope>
</reference>
<dbReference type="STRING" id="4955.A0A1G4M8U1"/>
<organism evidence="7 8">
    <name type="scientific">Lachancea fermentati</name>
    <name type="common">Zygosaccharomyces fermentati</name>
    <dbReference type="NCBI Taxonomy" id="4955"/>
    <lineage>
        <taxon>Eukaryota</taxon>
        <taxon>Fungi</taxon>
        <taxon>Dikarya</taxon>
        <taxon>Ascomycota</taxon>
        <taxon>Saccharomycotina</taxon>
        <taxon>Saccharomycetes</taxon>
        <taxon>Saccharomycetales</taxon>
        <taxon>Saccharomycetaceae</taxon>
        <taxon>Lachancea</taxon>
    </lineage>
</organism>
<dbReference type="InterPro" id="IPR037217">
    <property type="entry name" value="Trp/Indoleamine_2_3_dOase-like"/>
</dbReference>
<dbReference type="OMA" id="SNKIMEP"/>
<sequence>MSQEIPLPKLEDYGLSAANGFLPAEFPVTELSDIYYKPWETVVARLPSLLLSKKIRAVVDRLPILKVKESLLDNVGELRRAYSVLCFITNAYVWGYDEPSDTLPDCIAEPLLVISEKLGLPPLATYSSLILWNFKPILDDPELVDNLMDLENLTTINTFTGGIDESWFYLVSVFFEKTGAQCIHAGLNAIQAVRDGNDKVIINELEKVAQGIDNLGSLLMRMEEMCDPHVFFFRIRPYLAGWRNMTDAGLPNGIRYGSTGSYQQYAGGSNAQSSLIQALDILLGVEHFAMGKKASSEKTISAQAGKNSFINEMRKYMPKDHRDFLDHLGKVSNVRDYVLSHKSNEKLVLSYDACLAMLKSFRDKHIQIVSRYVILQASKKPVVSKAKTLRSGLSKAQGKKEQKGTGGTSLIPFLKQCRDETGSAAASEWGKKVLSTGVLKVENSSSVVGIRKRRASEQSADSDEDTKRVKVGLAGDWDSSDDNEDISGGSAGHW</sequence>
<feature type="region of interest" description="Disordered" evidence="6">
    <location>
        <begin position="388"/>
        <end position="407"/>
    </location>
</feature>
<dbReference type="GO" id="GO:0020037">
    <property type="term" value="F:heme binding"/>
    <property type="evidence" value="ECO:0007669"/>
    <property type="project" value="UniProtKB-UniRule"/>
</dbReference>
<gene>
    <name evidence="7" type="ORF">LAFE_0B09934G</name>
</gene>
<evidence type="ECO:0000256" key="2">
    <source>
        <dbReference type="ARBA" id="ARBA00022723"/>
    </source>
</evidence>
<keyword evidence="2 4" id="KW-0479">Metal-binding</keyword>
<dbReference type="GO" id="GO:0019441">
    <property type="term" value="P:L-tryptophan catabolic process to kynurenine"/>
    <property type="evidence" value="ECO:0007669"/>
    <property type="project" value="UniProtKB-UniRule"/>
</dbReference>
<dbReference type="FunFam" id="1.20.58.480:FF:000004">
    <property type="entry name" value="Indoleamine 2,3-dioxygenase subfamily"/>
    <property type="match status" value="1"/>
</dbReference>
<dbReference type="OrthoDB" id="540174at2759"/>
<dbReference type="EC" id="1.13.11.52" evidence="5"/>
<dbReference type="PANTHER" id="PTHR28657:SF5">
    <property type="entry name" value="INDOLEAMINE 2,3-DIOXYGENASE"/>
    <property type="match status" value="1"/>
</dbReference>
<evidence type="ECO:0000313" key="7">
    <source>
        <dbReference type="EMBL" id="SCW00122.1"/>
    </source>
</evidence>